<keyword evidence="1" id="KW-1277">Toxin-antitoxin system</keyword>
<dbReference type="InterPro" id="IPR004386">
    <property type="entry name" value="Toxin_YafQ-like"/>
</dbReference>
<sequence>MYGVFKTSAFERDVKRCTKKHWDMRALKDAMTAVAMSDEASIPLKYKDHALSGDLQGMRELHVGGRSSDWLILYSIDGDVVEFARTGTHDDLFRR</sequence>
<dbReference type="GO" id="GO:0006402">
    <property type="term" value="P:mRNA catabolic process"/>
    <property type="evidence" value="ECO:0007669"/>
    <property type="project" value="TreeGrafter"/>
</dbReference>
<protein>
    <submittedName>
        <fullName evidence="3">Type II toxin-antitoxin system YafQ family toxin</fullName>
    </submittedName>
</protein>
<organism evidence="3 4">
    <name type="scientific">Eggerthella lenta</name>
    <name type="common">Eubacterium lentum</name>
    <dbReference type="NCBI Taxonomy" id="84112"/>
    <lineage>
        <taxon>Bacteria</taxon>
        <taxon>Bacillati</taxon>
        <taxon>Actinomycetota</taxon>
        <taxon>Coriobacteriia</taxon>
        <taxon>Eggerthellales</taxon>
        <taxon>Eggerthellaceae</taxon>
        <taxon>Eggerthella</taxon>
    </lineage>
</organism>
<dbReference type="PANTHER" id="PTHR40588:SF1">
    <property type="entry name" value="MRNA INTERFERASE TOXIN YAFQ"/>
    <property type="match status" value="1"/>
</dbReference>
<gene>
    <name evidence="3" type="ORF">C1875_12390</name>
</gene>
<dbReference type="Gene3D" id="3.30.2310.20">
    <property type="entry name" value="RelE-like"/>
    <property type="match status" value="1"/>
</dbReference>
<dbReference type="PANTHER" id="PTHR40588">
    <property type="entry name" value="MRNA INTERFERASE TOXIN YAFQ"/>
    <property type="match status" value="1"/>
</dbReference>
<dbReference type="InterPro" id="IPR035093">
    <property type="entry name" value="RelE/ParE_toxin_dom_sf"/>
</dbReference>
<comment type="caution">
    <text evidence="3">The sequence shown here is derived from an EMBL/GenBank/DDBJ whole genome shotgun (WGS) entry which is preliminary data.</text>
</comment>
<proteinExistence type="predicted"/>
<dbReference type="NCBIfam" id="TIGR02385">
    <property type="entry name" value="RelE_StbE"/>
    <property type="match status" value="1"/>
</dbReference>
<evidence type="ECO:0000313" key="4">
    <source>
        <dbReference type="Proteomes" id="UP000253970"/>
    </source>
</evidence>
<dbReference type="GO" id="GO:0004521">
    <property type="term" value="F:RNA endonuclease activity"/>
    <property type="evidence" value="ECO:0007669"/>
    <property type="project" value="TreeGrafter"/>
</dbReference>
<accession>A0A369NR07</accession>
<dbReference type="GO" id="GO:0006415">
    <property type="term" value="P:translational termination"/>
    <property type="evidence" value="ECO:0007669"/>
    <property type="project" value="TreeGrafter"/>
</dbReference>
<dbReference type="EMBL" id="PPTU01000024">
    <property type="protein sequence ID" value="RDB68035.1"/>
    <property type="molecule type" value="Genomic_DNA"/>
</dbReference>
<dbReference type="AlphaFoldDB" id="A0A369NR07"/>
<feature type="active site" description="Proton donor" evidence="2">
    <location>
        <position position="89"/>
    </location>
</feature>
<reference evidence="3 4" key="1">
    <citation type="journal article" date="2018" name="Elife">
        <title>Discovery and characterization of a prevalent human gut bacterial enzyme sufficient for the inactivation of a family of plant toxins.</title>
        <authorList>
            <person name="Koppel N."/>
            <person name="Bisanz J.E."/>
            <person name="Pandelia M.E."/>
            <person name="Turnbaugh P.J."/>
            <person name="Balskus E.P."/>
        </authorList>
    </citation>
    <scope>NUCLEOTIDE SEQUENCE [LARGE SCALE GENOMIC DNA]</scope>
    <source>
        <strain evidence="3 4">W1 BHI 6</strain>
    </source>
</reference>
<evidence type="ECO:0000313" key="3">
    <source>
        <dbReference type="EMBL" id="RDB68035.1"/>
    </source>
</evidence>
<evidence type="ECO:0000256" key="2">
    <source>
        <dbReference type="PIRSR" id="PIRSR006156-1"/>
    </source>
</evidence>
<dbReference type="InterPro" id="IPR007712">
    <property type="entry name" value="RelE/ParE_toxin"/>
</dbReference>
<dbReference type="Proteomes" id="UP000253970">
    <property type="component" value="Unassembled WGS sequence"/>
</dbReference>
<dbReference type="Pfam" id="PF15738">
    <property type="entry name" value="YafQ_toxin"/>
    <property type="match status" value="1"/>
</dbReference>
<dbReference type="SUPFAM" id="SSF143011">
    <property type="entry name" value="RelE-like"/>
    <property type="match status" value="1"/>
</dbReference>
<dbReference type="RefSeq" id="WP_009307263.1">
    <property type="nucleotide sequence ID" value="NZ_PPTU01000024.1"/>
</dbReference>
<dbReference type="PIRSF" id="PIRSF006156">
    <property type="entry name" value="YafQ"/>
    <property type="match status" value="1"/>
</dbReference>
<evidence type="ECO:0000256" key="1">
    <source>
        <dbReference type="ARBA" id="ARBA00022649"/>
    </source>
</evidence>
<name>A0A369NR07_EGGLN</name>